<dbReference type="GO" id="GO:0004519">
    <property type="term" value="F:endonuclease activity"/>
    <property type="evidence" value="ECO:0007669"/>
    <property type="project" value="UniProtKB-KW"/>
</dbReference>
<evidence type="ECO:0000313" key="4">
    <source>
        <dbReference type="Proteomes" id="UP000317422"/>
    </source>
</evidence>
<reference evidence="3 4" key="1">
    <citation type="submission" date="2019-06" db="EMBL/GenBank/DDBJ databases">
        <title>Sequencing the genomes of 1000 actinobacteria strains.</title>
        <authorList>
            <person name="Klenk H.-P."/>
        </authorList>
    </citation>
    <scope>NUCLEOTIDE SEQUENCE [LARGE SCALE GENOMIC DNA]</scope>
    <source>
        <strain evidence="3 4">DSM 45015</strain>
    </source>
</reference>
<keyword evidence="4" id="KW-1185">Reference proteome</keyword>
<dbReference type="SUPFAM" id="SSF54060">
    <property type="entry name" value="His-Me finger endonucleases"/>
    <property type="match status" value="1"/>
</dbReference>
<keyword evidence="3" id="KW-0540">Nuclease</keyword>
<dbReference type="AlphaFoldDB" id="A0A543NG21"/>
<dbReference type="GO" id="GO:0016788">
    <property type="term" value="F:hydrolase activity, acting on ester bonds"/>
    <property type="evidence" value="ECO:0007669"/>
    <property type="project" value="InterPro"/>
</dbReference>
<dbReference type="InterPro" id="IPR044925">
    <property type="entry name" value="His-Me_finger_sf"/>
</dbReference>
<dbReference type="OrthoDB" id="3732358at2"/>
<dbReference type="InterPro" id="IPR010902">
    <property type="entry name" value="NUMOD4"/>
</dbReference>
<sequence length="165" mass="19245">MTETETWRPVVGYEGLYEVSDRGSVRSHSSWKRGELLKPKSNRRGYQRVSLWRDGQRRYRKVHHLVLHAFVGPRPEGHQAAHWNGCKTDNRLNNLRWASAADNVADTIRLGRHVSARKVACLRGHAYSPDNTYTDSRGWRQCRECQRDRARARDRRRRAQAEVAA</sequence>
<name>A0A543NG21_9ACTN</name>
<organism evidence="3 4">
    <name type="scientific">Haloactinospora alba</name>
    <dbReference type="NCBI Taxonomy" id="405555"/>
    <lineage>
        <taxon>Bacteria</taxon>
        <taxon>Bacillati</taxon>
        <taxon>Actinomycetota</taxon>
        <taxon>Actinomycetes</taxon>
        <taxon>Streptosporangiales</taxon>
        <taxon>Nocardiopsidaceae</taxon>
        <taxon>Haloactinospora</taxon>
    </lineage>
</organism>
<dbReference type="Proteomes" id="UP000317422">
    <property type="component" value="Unassembled WGS sequence"/>
</dbReference>
<feature type="domain" description="NUMOD4" evidence="1">
    <location>
        <begin position="5"/>
        <end position="52"/>
    </location>
</feature>
<comment type="caution">
    <text evidence="3">The sequence shown here is derived from an EMBL/GenBank/DDBJ whole genome shotgun (WGS) entry which is preliminary data.</text>
</comment>
<dbReference type="Gene3D" id="3.90.75.20">
    <property type="match status" value="1"/>
</dbReference>
<evidence type="ECO:0000259" key="2">
    <source>
        <dbReference type="Pfam" id="PF13392"/>
    </source>
</evidence>
<dbReference type="RefSeq" id="WP_141921950.1">
    <property type="nucleotide sequence ID" value="NZ_VFQC01000001.1"/>
</dbReference>
<evidence type="ECO:0000259" key="1">
    <source>
        <dbReference type="Pfam" id="PF07463"/>
    </source>
</evidence>
<gene>
    <name evidence="3" type="ORF">FHX37_0626</name>
</gene>
<dbReference type="Pfam" id="PF13392">
    <property type="entry name" value="HNH_3"/>
    <property type="match status" value="1"/>
</dbReference>
<dbReference type="EMBL" id="VFQC01000001">
    <property type="protein sequence ID" value="TQN30744.1"/>
    <property type="molecule type" value="Genomic_DNA"/>
</dbReference>
<accession>A0A543NG21</accession>
<dbReference type="InterPro" id="IPR003615">
    <property type="entry name" value="HNH_nuc"/>
</dbReference>
<dbReference type="Pfam" id="PF07463">
    <property type="entry name" value="NUMOD4"/>
    <property type="match status" value="1"/>
</dbReference>
<keyword evidence="3" id="KW-0378">Hydrolase</keyword>
<feature type="domain" description="HNH nuclease" evidence="2">
    <location>
        <begin position="60"/>
        <end position="104"/>
    </location>
</feature>
<protein>
    <submittedName>
        <fullName evidence="3">HNH endonuclease</fullName>
    </submittedName>
</protein>
<proteinExistence type="predicted"/>
<keyword evidence="3" id="KW-0255">Endonuclease</keyword>
<evidence type="ECO:0000313" key="3">
    <source>
        <dbReference type="EMBL" id="TQN30744.1"/>
    </source>
</evidence>